<dbReference type="Proteomes" id="UP000827897">
    <property type="component" value="Segment"/>
</dbReference>
<evidence type="ECO:0000313" key="1">
    <source>
        <dbReference type="EMBL" id="UGL61907.1"/>
    </source>
</evidence>
<protein>
    <submittedName>
        <fullName evidence="1">Minor tail protein</fullName>
    </submittedName>
</protein>
<dbReference type="CDD" id="cd19958">
    <property type="entry name" value="pyocin_knob"/>
    <property type="match status" value="1"/>
</dbReference>
<name>A0AAE9C9M8_9CAUD</name>
<dbReference type="Pfam" id="PF12789">
    <property type="entry name" value="PTR"/>
    <property type="match status" value="3"/>
</dbReference>
<evidence type="ECO:0000313" key="2">
    <source>
        <dbReference type="Proteomes" id="UP000827897"/>
    </source>
</evidence>
<gene>
    <name evidence="1" type="primary">24</name>
    <name evidence="1" type="ORF">SEA_EASTWEST_24</name>
</gene>
<organism evidence="1 2">
    <name type="scientific">Arthrobacter phage EastWest</name>
    <dbReference type="NCBI Taxonomy" id="2894292"/>
    <lineage>
        <taxon>Viruses</taxon>
        <taxon>Duplodnaviria</taxon>
        <taxon>Heunggongvirae</taxon>
        <taxon>Uroviricota</taxon>
        <taxon>Caudoviricetes</taxon>
        <taxon>Berryhillviridae</taxon>
        <taxon>Eastwestvirus</taxon>
        <taxon>Eastwestvirus eastwest</taxon>
    </lineage>
</organism>
<proteinExistence type="predicted"/>
<dbReference type="EMBL" id="OK999980">
    <property type="protein sequence ID" value="UGL61907.1"/>
    <property type="molecule type" value="Genomic_DNA"/>
</dbReference>
<reference evidence="1" key="1">
    <citation type="submission" date="2021-10" db="EMBL/GenBank/DDBJ databases">
        <authorList>
            <person name="Valenzuela N."/>
            <person name="Pablo J."/>
            <person name="Strother B."/>
            <person name="Cravalho Y."/>
            <person name="Barto Z."/>
            <person name="Kane C."/>
            <person name="Chong R.A."/>
            <person name="Kawasaki K."/>
            <person name="Cruz S."/>
            <person name="Porter M.L."/>
            <person name="Pearce R."/>
            <person name="Hohenstein G."/>
            <person name="Li K."/>
            <person name="Kaniho J."/>
            <person name="Sadones M."/>
            <person name="Hamlin F."/>
            <person name="Daniels M."/>
            <person name="McKee K."/>
            <person name="Reed F."/>
            <person name="Donachie S."/>
            <person name="Bollivar D.W."/>
            <person name="Garlena R.A."/>
            <person name="Russell D.A."/>
            <person name="Jacobs-Sera D."/>
            <person name="Hatfull G.F."/>
        </authorList>
    </citation>
    <scope>NUCLEOTIDE SEQUENCE</scope>
</reference>
<sequence>MSAIARKMRSTSTSGVGTISELWRGHVVEVFEDGSAMLVVPHLGGDDPIDRVPSLVRNLARGARVVVGAIEGRVDDLVVLSAVSDEGLVIGDARFTYVLLDNEPTAAEHAVRKSYADALGSVLPSPDTIVRRGVTGSIIVQDAYLGGVQTAGNAATTKSYVDAQIATRSAAGHTHAYSSLTGIPATFAPSAHTHPWADVTGKPATFAPSAHRHPWADLDNVPATFAPSAHSHPASEISDASTVGRNVLKALDAAAARAAIGAGTSSLVIGTSSTTAMRGDRTFTFAEIGGTVSTAQLPPLAINEVFSPVADQTAMLALTAQRGDMAIRSDNGRTYVLSSDSPSTLADWKEVMAAGQVQSVAGKSGVVLLVKADVGLGNVDNTSDLLKPISNATQAALNNKSNVGHTHTKSEVGLDQVDNTADVDKPISTLQQAALNGKSDIAHTHELSALSGKITNAQLPVSEDIPDAADLNTYTTTGVYSQGFNARAATGSNYPEAQAGLFEVRTRGDGSMVFQRYTIYNTGREYVRTKYQSTWYSWVESSATEAGTGVTFSNGWTNFNATAYGSMKTVRSGGSVTLSGMPKPGTISEGVVVATITAAHRPAKDAYMGCIARTTVPSNVACLLVVRATGAVEVFGAPSTTSYLNIGLSFVQANG</sequence>
<accession>A0AAE9C9M8</accession>
<keyword evidence="2" id="KW-1185">Reference proteome</keyword>